<dbReference type="RefSeq" id="WP_006870940.1">
    <property type="nucleotide sequence ID" value="NZ_JH413822.1"/>
</dbReference>
<feature type="chain" id="PRO_5003521345" description="Bacterial repeat domain-containing protein" evidence="1">
    <location>
        <begin position="26"/>
        <end position="587"/>
    </location>
</feature>
<dbReference type="STRING" id="658187.LDG_7016"/>
<accession>G9EP35</accession>
<protein>
    <recommendedName>
        <fullName evidence="2">Bacterial repeat domain-containing protein</fullName>
    </recommendedName>
</protein>
<dbReference type="EMBL" id="JH413822">
    <property type="protein sequence ID" value="EHL30870.1"/>
    <property type="molecule type" value="Genomic_DNA"/>
</dbReference>
<feature type="signal peptide" evidence="1">
    <location>
        <begin position="1"/>
        <end position="25"/>
    </location>
</feature>
<dbReference type="eggNOG" id="COG1075">
    <property type="taxonomic scope" value="Bacteria"/>
</dbReference>
<organism evidence="3 4">
    <name type="scientific">Legionella drancourtii LLAP12</name>
    <dbReference type="NCBI Taxonomy" id="658187"/>
    <lineage>
        <taxon>Bacteria</taxon>
        <taxon>Pseudomonadati</taxon>
        <taxon>Pseudomonadota</taxon>
        <taxon>Gammaproteobacteria</taxon>
        <taxon>Legionellales</taxon>
        <taxon>Legionellaceae</taxon>
        <taxon>Legionella</taxon>
    </lineage>
</organism>
<evidence type="ECO:0000313" key="4">
    <source>
        <dbReference type="Proteomes" id="UP000002770"/>
    </source>
</evidence>
<dbReference type="InterPro" id="IPR044060">
    <property type="entry name" value="Bacterial_rp_domain"/>
</dbReference>
<dbReference type="OrthoDB" id="5636215at2"/>
<dbReference type="Proteomes" id="UP000002770">
    <property type="component" value="Unassembled WGS sequence"/>
</dbReference>
<sequence length="587" mass="60350">MNKNHLKNALLIGVSGLVLMMPAQAGTPVWTFAGVAEYPPAVTVSTKGTATIQYTVTNQSPHPHTLQMKPIRGITPSGCTAPLGHHQSCTLNLTVTGSALHGDVTGGPILCDQENSLPCYQPSQSNGLAIKLMQQSPIQQYTVTPSAEAHGSISPSTTQVVNSGTTMTFTASPDAGYGVHQWLVDGILAQTGGTTYQLTNITANHMVNVTLGTVTLTPSVSLLALSVNCQPASACTTTQNTALTGKPRQITIQNTGLGSATNVAVNTSGLPLGTSITTNTCNGTLNAGGSCVIILTPGAIASYDLNGTACTSGTQPVGGTLTITADGGLSSQVHVDVLSYGCQYQGGFIYSIDDTTLNTGSIGGNVVSLVDQAAPSINSGSQATSVIWSSNGNGATSTDVNYTTILGIDETSTTSTPSPTSPPYPVGTPAYTACNGNLDGACDTSNIVSYYNFNRVSGGSAPTPLTYYAAGLCKATIAGYSDWYLPAICEMDAISVVTVTKCPAGTQSMLSTLSFLRGDPNGGTPSTSCIPPSGTHCLAGYYWSSTESSAFLNAAWNEYFSTSDASGPETDYEYAQFGVRCSRALIL</sequence>
<evidence type="ECO:0000259" key="2">
    <source>
        <dbReference type="Pfam" id="PF18998"/>
    </source>
</evidence>
<keyword evidence="4" id="KW-1185">Reference proteome</keyword>
<name>G9EP35_9GAMM</name>
<reference evidence="3 4" key="1">
    <citation type="journal article" date="2011" name="BMC Genomics">
        <title>Insight into cross-talk between intra-amoebal pathogens.</title>
        <authorList>
            <person name="Gimenez G."/>
            <person name="Bertelli C."/>
            <person name="Moliner C."/>
            <person name="Robert C."/>
            <person name="Raoult D."/>
            <person name="Fournier P.E."/>
            <person name="Greub G."/>
        </authorList>
    </citation>
    <scope>NUCLEOTIDE SEQUENCE [LARGE SCALE GENOMIC DNA]</scope>
    <source>
        <strain evidence="3 4">LLAP12</strain>
    </source>
</reference>
<proteinExistence type="predicted"/>
<dbReference type="Pfam" id="PF18998">
    <property type="entry name" value="Flg_new_2"/>
    <property type="match status" value="1"/>
</dbReference>
<feature type="domain" description="Bacterial repeat" evidence="2">
    <location>
        <begin position="141"/>
        <end position="199"/>
    </location>
</feature>
<dbReference type="HOGENOM" id="CLU_026986_0_0_6"/>
<keyword evidence="1" id="KW-0732">Signal</keyword>
<dbReference type="InParanoid" id="G9EP35"/>
<dbReference type="AlphaFoldDB" id="G9EP35"/>
<gene>
    <name evidence="3" type="ORF">LDG_7016</name>
</gene>
<evidence type="ECO:0000256" key="1">
    <source>
        <dbReference type="SAM" id="SignalP"/>
    </source>
</evidence>
<evidence type="ECO:0000313" key="3">
    <source>
        <dbReference type="EMBL" id="EHL30870.1"/>
    </source>
</evidence>